<evidence type="ECO:0000313" key="1">
    <source>
        <dbReference type="EMBL" id="KCW71152.1"/>
    </source>
</evidence>
<proteinExistence type="predicted"/>
<gene>
    <name evidence="1" type="ORF">EUGRSUZ_F04247</name>
</gene>
<dbReference type="InParanoid" id="A0A059BYE1"/>
<dbReference type="Gramene" id="KCW71152">
    <property type="protein sequence ID" value="KCW71152"/>
    <property type="gene ID" value="EUGRSUZ_F04247"/>
</dbReference>
<dbReference type="EMBL" id="KK198758">
    <property type="protein sequence ID" value="KCW71152.1"/>
    <property type="molecule type" value="Genomic_DNA"/>
</dbReference>
<accession>A0A059BYE1</accession>
<dbReference type="AlphaFoldDB" id="A0A059BYE1"/>
<organism evidence="1">
    <name type="scientific">Eucalyptus grandis</name>
    <name type="common">Flooded gum</name>
    <dbReference type="NCBI Taxonomy" id="71139"/>
    <lineage>
        <taxon>Eukaryota</taxon>
        <taxon>Viridiplantae</taxon>
        <taxon>Streptophyta</taxon>
        <taxon>Embryophyta</taxon>
        <taxon>Tracheophyta</taxon>
        <taxon>Spermatophyta</taxon>
        <taxon>Magnoliopsida</taxon>
        <taxon>eudicotyledons</taxon>
        <taxon>Gunneridae</taxon>
        <taxon>Pentapetalae</taxon>
        <taxon>rosids</taxon>
        <taxon>malvids</taxon>
        <taxon>Myrtales</taxon>
        <taxon>Myrtaceae</taxon>
        <taxon>Myrtoideae</taxon>
        <taxon>Eucalypteae</taxon>
        <taxon>Eucalyptus</taxon>
    </lineage>
</organism>
<reference evidence="1" key="1">
    <citation type="submission" date="2013-07" db="EMBL/GenBank/DDBJ databases">
        <title>The genome of Eucalyptus grandis.</title>
        <authorList>
            <person name="Schmutz J."/>
            <person name="Hayes R."/>
            <person name="Myburg A."/>
            <person name="Tuskan G."/>
            <person name="Grattapaglia D."/>
            <person name="Rokhsar D.S."/>
        </authorList>
    </citation>
    <scope>NUCLEOTIDE SEQUENCE</scope>
    <source>
        <tissue evidence="1">Leaf extractions</tissue>
    </source>
</reference>
<protein>
    <submittedName>
        <fullName evidence="1">Uncharacterized protein</fullName>
    </submittedName>
</protein>
<name>A0A059BYE1_EUCGR</name>
<sequence>MRPSSSTTSSSFSRLDPQLLNTFHDRLVIAPVGIRINGIISSSSNHCKRVKLLISLGNSLIQVCDKFKYCRLIKLQIPSGNDVILLLLDRSRTVKQVAIDSKNPLGTSITFVSLIIKVLRWEHLGGAWSIL</sequence>